<feature type="domain" description="Ig-like" evidence="2">
    <location>
        <begin position="73"/>
        <end position="129"/>
    </location>
</feature>
<dbReference type="PROSITE" id="PS00290">
    <property type="entry name" value="IG_MHC"/>
    <property type="match status" value="1"/>
</dbReference>
<dbReference type="Gene3D" id="2.60.40.10">
    <property type="entry name" value="Immunoglobulins"/>
    <property type="match status" value="2"/>
</dbReference>
<evidence type="ECO:0000313" key="4">
    <source>
        <dbReference type="Proteomes" id="UP001176940"/>
    </source>
</evidence>
<sequence>MKKGGELLGCKINKWRNFNGTYSLEVMYRTNVTYADGNIDYTCSVHHSTIREGRTEKLKFLLSDIVGWKDWTEGSIATLKCSITGRYSKNISAVWLVRQGDKEIEIKEKQSLHPAGDYKVMQEQDSYTCMNIVKSKFVGGLRHSLCSTLSFQVHKQRHHQAEFICRFMKAGKVLQEKKYFGTVLDSCGFYSVSDICVPETCKEGEKLTLSCTMKGSIPQDISIKWEKDLKKERTLISKERDANYQVTENKTQGQICAFLTLCPTCEDSGAVFTVSFSKNKGRILAKRSSMPLKVAGKYSKCPPTTHKSGHWKEGGLRHA</sequence>
<reference evidence="3" key="1">
    <citation type="submission" date="2023-07" db="EMBL/GenBank/DDBJ databases">
        <authorList>
            <person name="Stuckert A."/>
        </authorList>
    </citation>
    <scope>NUCLEOTIDE SEQUENCE</scope>
</reference>
<dbReference type="InterPro" id="IPR013783">
    <property type="entry name" value="Ig-like_fold"/>
</dbReference>
<dbReference type="EMBL" id="CAUEEQ010010138">
    <property type="protein sequence ID" value="CAJ0934192.1"/>
    <property type="molecule type" value="Genomic_DNA"/>
</dbReference>
<dbReference type="SUPFAM" id="SSF48726">
    <property type="entry name" value="Immunoglobulin"/>
    <property type="match status" value="1"/>
</dbReference>
<evidence type="ECO:0000256" key="1">
    <source>
        <dbReference type="ARBA" id="ARBA00023319"/>
    </source>
</evidence>
<dbReference type="InterPro" id="IPR003006">
    <property type="entry name" value="Ig/MHC_CS"/>
</dbReference>
<dbReference type="InterPro" id="IPR007110">
    <property type="entry name" value="Ig-like_dom"/>
</dbReference>
<name>A0ABN9L7Z2_9NEOB</name>
<dbReference type="PANTHER" id="PTHR23411">
    <property type="entry name" value="TAPASIN"/>
    <property type="match status" value="1"/>
</dbReference>
<proteinExistence type="predicted"/>
<evidence type="ECO:0000313" key="3">
    <source>
        <dbReference type="EMBL" id="CAJ0934192.1"/>
    </source>
</evidence>
<protein>
    <recommendedName>
        <fullName evidence="2">Ig-like domain-containing protein</fullName>
    </recommendedName>
</protein>
<organism evidence="3 4">
    <name type="scientific">Ranitomeya imitator</name>
    <name type="common">mimic poison frog</name>
    <dbReference type="NCBI Taxonomy" id="111125"/>
    <lineage>
        <taxon>Eukaryota</taxon>
        <taxon>Metazoa</taxon>
        <taxon>Chordata</taxon>
        <taxon>Craniata</taxon>
        <taxon>Vertebrata</taxon>
        <taxon>Euteleostomi</taxon>
        <taxon>Amphibia</taxon>
        <taxon>Batrachia</taxon>
        <taxon>Anura</taxon>
        <taxon>Neobatrachia</taxon>
        <taxon>Hyloidea</taxon>
        <taxon>Dendrobatidae</taxon>
        <taxon>Dendrobatinae</taxon>
        <taxon>Ranitomeya</taxon>
    </lineage>
</organism>
<keyword evidence="1" id="KW-0393">Immunoglobulin domain</keyword>
<dbReference type="Proteomes" id="UP001176940">
    <property type="component" value="Unassembled WGS sequence"/>
</dbReference>
<gene>
    <name evidence="3" type="ORF">RIMI_LOCUS5818703</name>
</gene>
<dbReference type="InterPro" id="IPR036179">
    <property type="entry name" value="Ig-like_dom_sf"/>
</dbReference>
<feature type="domain" description="Ig-like" evidence="2">
    <location>
        <begin position="203"/>
        <end position="277"/>
    </location>
</feature>
<keyword evidence="4" id="KW-1185">Reference proteome</keyword>
<dbReference type="InterPro" id="IPR050380">
    <property type="entry name" value="Immune_Resp_Modulators"/>
</dbReference>
<accession>A0ABN9L7Z2</accession>
<evidence type="ECO:0000259" key="2">
    <source>
        <dbReference type="PROSITE" id="PS50835"/>
    </source>
</evidence>
<comment type="caution">
    <text evidence="3">The sequence shown here is derived from an EMBL/GenBank/DDBJ whole genome shotgun (WGS) entry which is preliminary data.</text>
</comment>
<dbReference type="PROSITE" id="PS50835">
    <property type="entry name" value="IG_LIKE"/>
    <property type="match status" value="2"/>
</dbReference>